<keyword evidence="1" id="KW-0732">Signal</keyword>
<dbReference type="AlphaFoldDB" id="E7C3L9"/>
<evidence type="ECO:0000313" key="2">
    <source>
        <dbReference type="EMBL" id="ADI22043.1"/>
    </source>
</evidence>
<dbReference type="EMBL" id="GU567973">
    <property type="protein sequence ID" value="ADI22043.1"/>
    <property type="molecule type" value="Genomic_DNA"/>
</dbReference>
<sequence>MTRFLTLALFFAITTSLGCMAHTPIPVEVRHQISTDHQGRTVELRQSCYFGDLYDDNSKWLLSALPFENVHHIVDMDGKPIHPGNQRGIIPAGTKFIIEDIEFPDQMALATRMLMSPRYHTWVYLRPAGTLAKAQESSSVREHFIILLPMDLAGQRDVENHINQLLAPAGRVSAWLQERRPSVRVAIEHKDILPGMTREELIAAMGEPQIWIAEQGQAGLEMVAWYPKGEAWLRRDEVVRVANPRKMTNVKTEQVTQ</sequence>
<dbReference type="PROSITE" id="PS51257">
    <property type="entry name" value="PROKAR_LIPOPROTEIN"/>
    <property type="match status" value="1"/>
</dbReference>
<protein>
    <submittedName>
        <fullName evidence="2">Uncharacterized protein</fullName>
    </submittedName>
</protein>
<reference evidence="2" key="1">
    <citation type="submission" date="2010-01" db="EMBL/GenBank/DDBJ databases">
        <title>Genome fragments of uncultured bacteria from the North Pacific subtropical Gyre.</title>
        <authorList>
            <person name="Pham V.D."/>
            <person name="Delong E.F."/>
        </authorList>
    </citation>
    <scope>NUCLEOTIDE SEQUENCE</scope>
</reference>
<feature type="signal peptide" evidence="1">
    <location>
        <begin position="1"/>
        <end position="21"/>
    </location>
</feature>
<feature type="chain" id="PRO_5003218069" evidence="1">
    <location>
        <begin position="22"/>
        <end position="257"/>
    </location>
</feature>
<accession>E7C3L9</accession>
<proteinExistence type="predicted"/>
<name>E7C3L9_9BACT</name>
<evidence type="ECO:0000256" key="1">
    <source>
        <dbReference type="SAM" id="SignalP"/>
    </source>
</evidence>
<organism evidence="2">
    <name type="scientific">uncultured myxobacterium HF0200_05J13</name>
    <dbReference type="NCBI Taxonomy" id="723557"/>
    <lineage>
        <taxon>Bacteria</taxon>
        <taxon>Pseudomonadati</taxon>
        <taxon>Myxococcota</taxon>
        <taxon>Myxococcia</taxon>
        <taxon>Myxococcales</taxon>
        <taxon>environmental samples</taxon>
    </lineage>
</organism>